<dbReference type="RefSeq" id="WP_140743088.1">
    <property type="nucleotide sequence ID" value="NZ_RCZM01000006.1"/>
</dbReference>
<dbReference type="EMBL" id="RCZM01000006">
    <property type="protein sequence ID" value="TPG14002.1"/>
    <property type="molecule type" value="Genomic_DNA"/>
</dbReference>
<reference evidence="1 2" key="1">
    <citation type="journal article" date="2019" name="Environ. Microbiol.">
        <title>Species interactions and distinct microbial communities in high Arctic permafrost affected cryosols are associated with the CH4 and CO2 gas fluxes.</title>
        <authorList>
            <person name="Altshuler I."/>
            <person name="Hamel J."/>
            <person name="Turney S."/>
            <person name="Magnuson E."/>
            <person name="Levesque R."/>
            <person name="Greer C."/>
            <person name="Whyte L.G."/>
        </authorList>
    </citation>
    <scope>NUCLEOTIDE SEQUENCE [LARGE SCALE GENOMIC DNA]</scope>
    <source>
        <strain evidence="1 2">S9.3A</strain>
    </source>
</reference>
<protein>
    <submittedName>
        <fullName evidence="1">Uncharacterized protein</fullName>
    </submittedName>
</protein>
<comment type="caution">
    <text evidence="1">The sequence shown here is derived from an EMBL/GenBank/DDBJ whole genome shotgun (WGS) entry which is preliminary data.</text>
</comment>
<sequence length="249" mass="26993">MGWFGSVVRRVRKVLAPTRPIAVPPGQAASVPEVVERLRRVGAGLGPGDGVGHFNAVYLLVTERVGDRLAAHAFVNPAFLERLDVVFAGLYLEAVEASDDGRSKAWTPLFESRAATGLLPVQFAVAGMNAHINHDLPIATVRTCRQLGLSPSSPGVQHDYLTINAVLAEVHEEVRQSLLDETERRLDHEISPVLNLVGSWSVSRARDAAWQQALVLWELQSSPTLTRTYLDSLASSVGLVSRQLLVALA</sequence>
<dbReference type="AlphaFoldDB" id="A0A502CMJ9"/>
<name>A0A502CMJ9_9MICO</name>
<dbReference type="InterPro" id="IPR046037">
    <property type="entry name" value="DUF5995"/>
</dbReference>
<evidence type="ECO:0000313" key="2">
    <source>
        <dbReference type="Proteomes" id="UP000317722"/>
    </source>
</evidence>
<dbReference type="OrthoDB" id="583431at2"/>
<keyword evidence="2" id="KW-1185">Reference proteome</keyword>
<dbReference type="Pfam" id="PF19458">
    <property type="entry name" value="DUF5995"/>
    <property type="match status" value="1"/>
</dbReference>
<gene>
    <name evidence="1" type="ORF">EAH86_17485</name>
</gene>
<evidence type="ECO:0000313" key="1">
    <source>
        <dbReference type="EMBL" id="TPG14002.1"/>
    </source>
</evidence>
<dbReference type="Proteomes" id="UP000317722">
    <property type="component" value="Unassembled WGS sequence"/>
</dbReference>
<organism evidence="1 2">
    <name type="scientific">Pedococcus bigeumensis</name>
    <dbReference type="NCBI Taxonomy" id="433644"/>
    <lineage>
        <taxon>Bacteria</taxon>
        <taxon>Bacillati</taxon>
        <taxon>Actinomycetota</taxon>
        <taxon>Actinomycetes</taxon>
        <taxon>Micrococcales</taxon>
        <taxon>Intrasporangiaceae</taxon>
        <taxon>Pedococcus</taxon>
    </lineage>
</organism>
<accession>A0A502CMJ9</accession>
<proteinExistence type="predicted"/>